<accession>A0ABT4TLP6</accession>
<comment type="caution">
    <text evidence="2">The sequence shown here is derived from an EMBL/GenBank/DDBJ whole genome shotgun (WGS) entry which is preliminary data.</text>
</comment>
<dbReference type="InterPro" id="IPR013520">
    <property type="entry name" value="Ribonucl_H"/>
</dbReference>
<dbReference type="CDD" id="cd06127">
    <property type="entry name" value="DEDDh"/>
    <property type="match status" value="1"/>
</dbReference>
<dbReference type="Pfam" id="PF00929">
    <property type="entry name" value="RNase_T"/>
    <property type="match status" value="1"/>
</dbReference>
<name>A0ABT4TLP6_9ACTN</name>
<dbReference type="Proteomes" id="UP001165685">
    <property type="component" value="Unassembled WGS sequence"/>
</dbReference>
<organism evidence="2 3">
    <name type="scientific">Nocardiopsis suaedae</name>
    <dbReference type="NCBI Taxonomy" id="3018444"/>
    <lineage>
        <taxon>Bacteria</taxon>
        <taxon>Bacillati</taxon>
        <taxon>Actinomycetota</taxon>
        <taxon>Actinomycetes</taxon>
        <taxon>Streptosporangiales</taxon>
        <taxon>Nocardiopsidaceae</taxon>
        <taxon>Nocardiopsis</taxon>
    </lineage>
</organism>
<dbReference type="SMART" id="SM00479">
    <property type="entry name" value="EXOIII"/>
    <property type="match status" value="1"/>
</dbReference>
<dbReference type="RefSeq" id="WP_270678277.1">
    <property type="nucleotide sequence ID" value="NZ_JAQFWP010000023.1"/>
</dbReference>
<dbReference type="GO" id="GO:0004527">
    <property type="term" value="F:exonuclease activity"/>
    <property type="evidence" value="ECO:0007669"/>
    <property type="project" value="UniProtKB-KW"/>
</dbReference>
<evidence type="ECO:0000313" key="3">
    <source>
        <dbReference type="Proteomes" id="UP001165685"/>
    </source>
</evidence>
<dbReference type="SUPFAM" id="SSF53098">
    <property type="entry name" value="Ribonuclease H-like"/>
    <property type="match status" value="1"/>
</dbReference>
<keyword evidence="2" id="KW-0540">Nuclease</keyword>
<keyword evidence="2" id="KW-0378">Hydrolase</keyword>
<keyword evidence="2" id="KW-0269">Exonuclease</keyword>
<dbReference type="InterPro" id="IPR012337">
    <property type="entry name" value="RNaseH-like_sf"/>
</dbReference>
<protein>
    <submittedName>
        <fullName evidence="2">Exonuclease domain-containing protein</fullName>
    </submittedName>
</protein>
<reference evidence="2" key="1">
    <citation type="submission" date="2023-01" db="EMBL/GenBank/DDBJ databases">
        <title>Draft genome sequence of Nocardiopsis sp. LSu2-4 isolated from halophytes.</title>
        <authorList>
            <person name="Duangmal K."/>
            <person name="Chantavorakit T."/>
        </authorList>
    </citation>
    <scope>NUCLEOTIDE SEQUENCE</scope>
    <source>
        <strain evidence="2">LSu2-4</strain>
    </source>
</reference>
<dbReference type="Gene3D" id="3.30.420.10">
    <property type="entry name" value="Ribonuclease H-like superfamily/Ribonuclease H"/>
    <property type="match status" value="1"/>
</dbReference>
<evidence type="ECO:0000259" key="1">
    <source>
        <dbReference type="SMART" id="SM00479"/>
    </source>
</evidence>
<gene>
    <name evidence="2" type="ORF">O4U47_13975</name>
</gene>
<evidence type="ECO:0000313" key="2">
    <source>
        <dbReference type="EMBL" id="MDA2805623.1"/>
    </source>
</evidence>
<dbReference type="NCBIfam" id="NF005927">
    <property type="entry name" value="PRK07942.1"/>
    <property type="match status" value="1"/>
</dbReference>
<dbReference type="InterPro" id="IPR036397">
    <property type="entry name" value="RNaseH_sf"/>
</dbReference>
<proteinExistence type="predicted"/>
<feature type="domain" description="Exonuclease" evidence="1">
    <location>
        <begin position="56"/>
        <end position="233"/>
    </location>
</feature>
<dbReference type="EMBL" id="JAQFWP010000023">
    <property type="protein sequence ID" value="MDA2805623.1"/>
    <property type="molecule type" value="Genomic_DNA"/>
</dbReference>
<sequence>MRNNYAGTCTACGSSVAAREGEALKEDGRWRVYCADHAPRPAAPPRGDHPGWHSGALAGYDCETSAPDPRTAFLVSAALVAPDGTARTWLVDPGPREIPPEAVEVHGITTERARAEGLPAEKVLPEIAGALTGHLAAGHGLAVFNAPFDLGVLSAELRRLGLPTLAERLAGRVGPIIDPLVIDRGADPYRKGRRTLGDLCAFYEVELNGAHTAEGDAAACLALAREIGARRPAVAGLPLPELHERQVGWAQEHARGLQEWLDRTRPGHGRTIDGTWPESL</sequence>
<keyword evidence="3" id="KW-1185">Reference proteome</keyword>